<dbReference type="SUPFAM" id="SSF53335">
    <property type="entry name" value="S-adenosyl-L-methionine-dependent methyltransferases"/>
    <property type="match status" value="1"/>
</dbReference>
<dbReference type="OrthoDB" id="9805492at2"/>
<dbReference type="STRING" id="37625.SAMN05660420_01348"/>
<evidence type="ECO:0000259" key="4">
    <source>
        <dbReference type="Pfam" id="PF10672"/>
    </source>
</evidence>
<organism evidence="5 6">
    <name type="scientific">Desulfuromusa kysingii</name>
    <dbReference type="NCBI Taxonomy" id="37625"/>
    <lineage>
        <taxon>Bacteria</taxon>
        <taxon>Pseudomonadati</taxon>
        <taxon>Thermodesulfobacteriota</taxon>
        <taxon>Desulfuromonadia</taxon>
        <taxon>Desulfuromonadales</taxon>
        <taxon>Geopsychrobacteraceae</taxon>
        <taxon>Desulfuromusa</taxon>
    </lineage>
</organism>
<dbReference type="PANTHER" id="PTHR43042">
    <property type="entry name" value="SAM-DEPENDENT METHYLTRANSFERASE"/>
    <property type="match status" value="1"/>
</dbReference>
<sequence>MHFIETEVRKNFTDDDVHRLFHGRGHCFPGYEDLLIDWFSPVVFITLYRQRDELWLTQLANLLRSIIVETEGIILQERFLKGSPSRILSGRIPAEVNALEAGLKYRLRLNGSQNIGFFPDMFQGRRLVETLAANKTVLNLFAYSCSFSVAAIAAGAKHVVNLDMNRGALDLGRINHQINDLDLRKASFMPLELFRSFSKLKKLAPFDVIICDPPADQGRNFQPQRDWPKLIRKLPTLSQSGGDILICASSPHLFPGYLQQLMLELFPQAELFNILHAGEEFPELDQEKGLSILHYKTV</sequence>
<dbReference type="GO" id="GO:0032259">
    <property type="term" value="P:methylation"/>
    <property type="evidence" value="ECO:0007669"/>
    <property type="project" value="UniProtKB-KW"/>
</dbReference>
<dbReference type="InterPro" id="IPR019614">
    <property type="entry name" value="SAM-dep_methyl-trfase"/>
</dbReference>
<keyword evidence="3" id="KW-0949">S-adenosyl-L-methionine</keyword>
<gene>
    <name evidence="5" type="ORF">SAMN05660420_01348</name>
</gene>
<evidence type="ECO:0000256" key="2">
    <source>
        <dbReference type="ARBA" id="ARBA00022679"/>
    </source>
</evidence>
<dbReference type="RefSeq" id="WP_092346005.1">
    <property type="nucleotide sequence ID" value="NZ_FNQN01000003.1"/>
</dbReference>
<dbReference type="AlphaFoldDB" id="A0A1H3YR65"/>
<reference evidence="5 6" key="1">
    <citation type="submission" date="2016-10" db="EMBL/GenBank/DDBJ databases">
        <authorList>
            <person name="de Groot N.N."/>
        </authorList>
    </citation>
    <scope>NUCLEOTIDE SEQUENCE [LARGE SCALE GENOMIC DNA]</scope>
    <source>
        <strain evidence="5 6">DSM 7343</strain>
    </source>
</reference>
<dbReference type="EMBL" id="FNQN01000003">
    <property type="protein sequence ID" value="SEA13867.1"/>
    <property type="molecule type" value="Genomic_DNA"/>
</dbReference>
<evidence type="ECO:0000256" key="3">
    <source>
        <dbReference type="ARBA" id="ARBA00022691"/>
    </source>
</evidence>
<dbReference type="GO" id="GO:0008168">
    <property type="term" value="F:methyltransferase activity"/>
    <property type="evidence" value="ECO:0007669"/>
    <property type="project" value="UniProtKB-KW"/>
</dbReference>
<dbReference type="Gene3D" id="3.40.50.150">
    <property type="entry name" value="Vaccinia Virus protein VP39"/>
    <property type="match status" value="1"/>
</dbReference>
<proteinExistence type="predicted"/>
<dbReference type="InterPro" id="IPR029063">
    <property type="entry name" value="SAM-dependent_MTases_sf"/>
</dbReference>
<keyword evidence="1 5" id="KW-0489">Methyltransferase</keyword>
<dbReference type="Proteomes" id="UP000199409">
    <property type="component" value="Unassembled WGS sequence"/>
</dbReference>
<dbReference type="Pfam" id="PF10672">
    <property type="entry name" value="Methyltrans_SAM"/>
    <property type="match status" value="1"/>
</dbReference>
<dbReference type="PANTHER" id="PTHR43042:SF3">
    <property type="entry name" value="RIBOSOMAL RNA LARGE SUBUNIT METHYLTRANSFERASE YWBD-RELATED"/>
    <property type="match status" value="1"/>
</dbReference>
<evidence type="ECO:0000256" key="1">
    <source>
        <dbReference type="ARBA" id="ARBA00022603"/>
    </source>
</evidence>
<keyword evidence="2 5" id="KW-0808">Transferase</keyword>
<accession>A0A1H3YR65</accession>
<name>A0A1H3YR65_9BACT</name>
<feature type="domain" description="S-adenosylmethionine-dependent methyltransferase" evidence="4">
    <location>
        <begin position="19"/>
        <end position="295"/>
    </location>
</feature>
<keyword evidence="6" id="KW-1185">Reference proteome</keyword>
<evidence type="ECO:0000313" key="5">
    <source>
        <dbReference type="EMBL" id="SEA13867.1"/>
    </source>
</evidence>
<dbReference type="CDD" id="cd02440">
    <property type="entry name" value="AdoMet_MTases"/>
    <property type="match status" value="1"/>
</dbReference>
<protein>
    <submittedName>
        <fullName evidence="5">23S rRNA (Cytosine1962-C5)-methyltransferase</fullName>
    </submittedName>
</protein>
<evidence type="ECO:0000313" key="6">
    <source>
        <dbReference type="Proteomes" id="UP000199409"/>
    </source>
</evidence>